<dbReference type="Pfam" id="PF00440">
    <property type="entry name" value="TetR_N"/>
    <property type="match status" value="1"/>
</dbReference>
<keyword evidence="3" id="KW-0804">Transcription</keyword>
<dbReference type="InterPro" id="IPR001647">
    <property type="entry name" value="HTH_TetR"/>
</dbReference>
<dbReference type="Gene3D" id="1.10.357.10">
    <property type="entry name" value="Tetracycline Repressor, domain 2"/>
    <property type="match status" value="1"/>
</dbReference>
<evidence type="ECO:0000256" key="4">
    <source>
        <dbReference type="PROSITE-ProRule" id="PRU00335"/>
    </source>
</evidence>
<feature type="domain" description="HTH tetR-type" evidence="5">
    <location>
        <begin position="8"/>
        <end position="68"/>
    </location>
</feature>
<dbReference type="PANTHER" id="PTHR47506">
    <property type="entry name" value="TRANSCRIPTIONAL REGULATORY PROTEIN"/>
    <property type="match status" value="1"/>
</dbReference>
<sequence>MKQLARRIRSEQLIAESAKQLIAQKGCHQTTFAELMKMTGLSKGAIYHYVSSKDDLMAKVLQNLLEESNDRFFYKLSEGQKAMLDPADVLAEQIRVMEDPEQIIGKIFVYLVSRTDHQTARDALDDFYDSLYQFALLWIRSGQQNGTIPSGLDPAKAAELYMLLLDGFRLRSTLYQSDFKLSSDELSAVLSQLFNREDLLSSSS</sequence>
<evidence type="ECO:0000256" key="2">
    <source>
        <dbReference type="ARBA" id="ARBA00023125"/>
    </source>
</evidence>
<dbReference type="RefSeq" id="WP_211558414.1">
    <property type="nucleotide sequence ID" value="NZ_JAGVRK010000001.1"/>
</dbReference>
<evidence type="ECO:0000256" key="3">
    <source>
        <dbReference type="ARBA" id="ARBA00023163"/>
    </source>
</evidence>
<dbReference type="PROSITE" id="PS50977">
    <property type="entry name" value="HTH_TETR_2"/>
    <property type="match status" value="1"/>
</dbReference>
<keyword evidence="2 4" id="KW-0238">DNA-binding</keyword>
<evidence type="ECO:0000313" key="7">
    <source>
        <dbReference type="Proteomes" id="UP000682403"/>
    </source>
</evidence>
<comment type="caution">
    <text evidence="6">The sequence shown here is derived from an EMBL/GenBank/DDBJ whole genome shotgun (WGS) entry which is preliminary data.</text>
</comment>
<feature type="DNA-binding region" description="H-T-H motif" evidence="4">
    <location>
        <begin position="31"/>
        <end position="50"/>
    </location>
</feature>
<accession>A0ABS5LEV4</accession>
<dbReference type="EMBL" id="JAGVRK010000001">
    <property type="protein sequence ID" value="MBS2969217.1"/>
    <property type="molecule type" value="Genomic_DNA"/>
</dbReference>
<gene>
    <name evidence="6" type="ORF">J9317_10625</name>
</gene>
<proteinExistence type="predicted"/>
<dbReference type="InterPro" id="IPR009057">
    <property type="entry name" value="Homeodomain-like_sf"/>
</dbReference>
<dbReference type="PANTHER" id="PTHR47506:SF6">
    <property type="entry name" value="HTH-TYPE TRANSCRIPTIONAL REPRESSOR NEMR"/>
    <property type="match status" value="1"/>
</dbReference>
<organism evidence="6 7">
    <name type="scientific">Metabacillus flavus</name>
    <dbReference type="NCBI Taxonomy" id="2823519"/>
    <lineage>
        <taxon>Bacteria</taxon>
        <taxon>Bacillati</taxon>
        <taxon>Bacillota</taxon>
        <taxon>Bacilli</taxon>
        <taxon>Bacillales</taxon>
        <taxon>Bacillaceae</taxon>
        <taxon>Metabacillus</taxon>
    </lineage>
</organism>
<reference evidence="6 7" key="1">
    <citation type="submission" date="2021-04" db="EMBL/GenBank/DDBJ databases">
        <title>Metabacillus sp. strain KIGAM252 whole genome sequence.</title>
        <authorList>
            <person name="Seo M.-J."/>
            <person name="Cho E.-S."/>
            <person name="Hwang C.Y."/>
            <person name="Yoon D.J."/>
        </authorList>
    </citation>
    <scope>NUCLEOTIDE SEQUENCE [LARGE SCALE GENOMIC DNA]</scope>
    <source>
        <strain evidence="6 7">KIGAM252</strain>
    </source>
</reference>
<evidence type="ECO:0000256" key="1">
    <source>
        <dbReference type="ARBA" id="ARBA00023015"/>
    </source>
</evidence>
<dbReference type="SUPFAM" id="SSF48498">
    <property type="entry name" value="Tetracyclin repressor-like, C-terminal domain"/>
    <property type="match status" value="1"/>
</dbReference>
<evidence type="ECO:0000313" key="6">
    <source>
        <dbReference type="EMBL" id="MBS2969217.1"/>
    </source>
</evidence>
<protein>
    <submittedName>
        <fullName evidence="6">TetR/AcrR family transcriptional regulator</fullName>
    </submittedName>
</protein>
<dbReference type="InterPro" id="IPR036271">
    <property type="entry name" value="Tet_transcr_reg_TetR-rel_C_sf"/>
</dbReference>
<dbReference type="SUPFAM" id="SSF46689">
    <property type="entry name" value="Homeodomain-like"/>
    <property type="match status" value="1"/>
</dbReference>
<keyword evidence="7" id="KW-1185">Reference proteome</keyword>
<name>A0ABS5LEV4_9BACI</name>
<dbReference type="PRINTS" id="PR00455">
    <property type="entry name" value="HTHTETR"/>
</dbReference>
<dbReference type="Proteomes" id="UP000682403">
    <property type="component" value="Unassembled WGS sequence"/>
</dbReference>
<evidence type="ECO:0000259" key="5">
    <source>
        <dbReference type="PROSITE" id="PS50977"/>
    </source>
</evidence>
<keyword evidence="1" id="KW-0805">Transcription regulation</keyword>